<protein>
    <recommendedName>
        <fullName evidence="3">Glabrous enhancer-binding protein-like DBD domain-containing protein</fullName>
    </recommendedName>
</protein>
<feature type="region of interest" description="Disordered" evidence="2">
    <location>
        <begin position="1"/>
        <end position="127"/>
    </location>
</feature>
<feature type="compositionally biased region" description="Basic and acidic residues" evidence="2">
    <location>
        <begin position="262"/>
        <end position="276"/>
    </location>
</feature>
<proteinExistence type="inferred from homology"/>
<feature type="region of interest" description="Disordered" evidence="2">
    <location>
        <begin position="220"/>
        <end position="340"/>
    </location>
</feature>
<gene>
    <name evidence="4" type="ORF">MKW94_012495</name>
</gene>
<comment type="caution">
    <text evidence="4">The sequence shown here is derived from an EMBL/GenBank/DDBJ whole genome shotgun (WGS) entry which is preliminary data.</text>
</comment>
<dbReference type="PANTHER" id="PTHR31662:SF33">
    <property type="entry name" value="DNA-BINDING STOREKEEPER PROTEIN TRANSCRIPTIONAL REGULATOR-LIKE PROTEIN"/>
    <property type="match status" value="1"/>
</dbReference>
<dbReference type="Pfam" id="PF04504">
    <property type="entry name" value="GeBP-like_DBD"/>
    <property type="match status" value="1"/>
</dbReference>
<name>A0AA41SLF7_PAPNU</name>
<dbReference type="GO" id="GO:0006355">
    <property type="term" value="P:regulation of DNA-templated transcription"/>
    <property type="evidence" value="ECO:0007669"/>
    <property type="project" value="InterPro"/>
</dbReference>
<comment type="similarity">
    <text evidence="1">Belongs to the GeBP family.</text>
</comment>
<feature type="compositionally biased region" description="Acidic residues" evidence="2">
    <location>
        <begin position="67"/>
        <end position="82"/>
    </location>
</feature>
<feature type="domain" description="Glabrous enhancer-binding protein-like DBD" evidence="3">
    <location>
        <begin position="124"/>
        <end position="216"/>
    </location>
</feature>
<evidence type="ECO:0000313" key="4">
    <source>
        <dbReference type="EMBL" id="MCL7038416.1"/>
    </source>
</evidence>
<dbReference type="AlphaFoldDB" id="A0AA41SLF7"/>
<accession>A0AA41SLF7</accession>
<dbReference type="EMBL" id="JAJJMA010190248">
    <property type="protein sequence ID" value="MCL7038416.1"/>
    <property type="molecule type" value="Genomic_DNA"/>
</dbReference>
<evidence type="ECO:0000256" key="2">
    <source>
        <dbReference type="SAM" id="MobiDB-lite"/>
    </source>
</evidence>
<organism evidence="4 5">
    <name type="scientific">Papaver nudicaule</name>
    <name type="common">Iceland poppy</name>
    <dbReference type="NCBI Taxonomy" id="74823"/>
    <lineage>
        <taxon>Eukaryota</taxon>
        <taxon>Viridiplantae</taxon>
        <taxon>Streptophyta</taxon>
        <taxon>Embryophyta</taxon>
        <taxon>Tracheophyta</taxon>
        <taxon>Spermatophyta</taxon>
        <taxon>Magnoliopsida</taxon>
        <taxon>Ranunculales</taxon>
        <taxon>Papaveraceae</taxon>
        <taxon>Papaveroideae</taxon>
        <taxon>Papaver</taxon>
    </lineage>
</organism>
<reference evidence="4" key="1">
    <citation type="submission" date="2022-03" db="EMBL/GenBank/DDBJ databases">
        <title>A functionally conserved STORR gene fusion in Papaver species that diverged 16.8 million years ago.</title>
        <authorList>
            <person name="Catania T."/>
        </authorList>
    </citation>
    <scope>NUCLEOTIDE SEQUENCE</scope>
    <source>
        <strain evidence="4">S-191538</strain>
    </source>
</reference>
<dbReference type="InterPro" id="IPR007592">
    <property type="entry name" value="GEBP"/>
</dbReference>
<feature type="compositionally biased region" description="Acidic residues" evidence="2">
    <location>
        <begin position="21"/>
        <end position="49"/>
    </location>
</feature>
<feature type="compositionally biased region" description="Basic and acidic residues" evidence="2">
    <location>
        <begin position="305"/>
        <end position="318"/>
    </location>
</feature>
<evidence type="ECO:0000256" key="1">
    <source>
        <dbReference type="ARBA" id="ARBA00010820"/>
    </source>
</evidence>
<keyword evidence="5" id="KW-1185">Reference proteome</keyword>
<dbReference type="PANTHER" id="PTHR31662">
    <property type="entry name" value="BNAANNG10740D PROTEIN-RELATED"/>
    <property type="match status" value="1"/>
</dbReference>
<dbReference type="InterPro" id="IPR053932">
    <property type="entry name" value="GeBP-like_DBD"/>
</dbReference>
<evidence type="ECO:0000313" key="5">
    <source>
        <dbReference type="Proteomes" id="UP001177140"/>
    </source>
</evidence>
<sequence length="431" mass="47766">MTLENPPSASSSSEKEKEREVEEEEEVSSKEEEEESDESEEDGDDDEETEKSRFSVVPNSKPKSKDADEENSDNDSDSDEQNLTEKEPKHTSIPAKRPAAKGQVEAEKSKKRRKNGEDAEKKPARVWTDEGEIVLLKGMADYYINKGKRPNSDSNGFYEFIKGSINNDVSKDQLASKIRHARLRYIQNEAKEKSGEVLSFSKPHFEKCYELSKTIWCGETQQQKNGKKKQGKDGEGETTGADVSTNGKSKSKKLKTSNRLETTVEKEGEGISKDGEGETTGADVATNGKSKSKSKKLQTSNRLKATVEKEGGISKDGEGETTEADGVTNGKSKTKKLQTSNRLKATVEKEGGGVGLSDLLKFKEQMIKPPPGLESFLNKGAFQLVEPSRGKAFEKKWKDLQVEEAELFLKRIDLVREYSSMVIEALNSPTS</sequence>
<dbReference type="Proteomes" id="UP001177140">
    <property type="component" value="Unassembled WGS sequence"/>
</dbReference>
<evidence type="ECO:0000259" key="3">
    <source>
        <dbReference type="Pfam" id="PF04504"/>
    </source>
</evidence>
<dbReference type="GO" id="GO:0005634">
    <property type="term" value="C:nucleus"/>
    <property type="evidence" value="ECO:0007669"/>
    <property type="project" value="TreeGrafter"/>
</dbReference>